<dbReference type="Proteomes" id="UP000003987">
    <property type="component" value="Unassembled WGS sequence"/>
</dbReference>
<dbReference type="AlphaFoldDB" id="C7XXW5"/>
<reference evidence="1 2" key="1">
    <citation type="submission" date="2009-06" db="EMBL/GenBank/DDBJ databases">
        <title>The Genome Sequence of Lactobacillus coleohominis strain 101-4-CHN.</title>
        <authorList>
            <consortium name="The Broad Institute Genome Sequencing Platform"/>
            <person name="Ward D."/>
            <person name="Young S.K."/>
            <person name="Zeng Q."/>
            <person name="Koehrsen M."/>
            <person name="Alvarado L."/>
            <person name="Berlin A."/>
            <person name="Borenstein D."/>
            <person name="Chen Z."/>
            <person name="Engels R."/>
            <person name="Freedman E."/>
            <person name="Gellesch M."/>
            <person name="Goldberg J."/>
            <person name="Griggs A."/>
            <person name="Gujja S."/>
            <person name="Heiman D."/>
            <person name="Hepburn T."/>
            <person name="Howarth C."/>
            <person name="Jen D."/>
            <person name="Larson L."/>
            <person name="Lewis B."/>
            <person name="Mehta T."/>
            <person name="Park D."/>
            <person name="Pearson M."/>
            <person name="Roberts A."/>
            <person name="Saif S."/>
            <person name="Shea T."/>
            <person name="Shenoy N."/>
            <person name="Sisk P."/>
            <person name="Stolte C."/>
            <person name="Sykes S."/>
            <person name="Walk T."/>
            <person name="White J."/>
            <person name="Yandava C."/>
            <person name="Liu Y."/>
            <person name="Xu Q."/>
            <person name="Lander E."/>
            <person name="Nusbaum C."/>
            <person name="Galagan J."/>
            <person name="Birren B."/>
        </authorList>
    </citation>
    <scope>NUCLEOTIDE SEQUENCE [LARGE SCALE GENOMIC DNA]</scope>
    <source>
        <strain evidence="1 2">101-4-CHN</strain>
    </source>
</reference>
<sequence>MLINDTKFKIYIIFVKLLLPPYDENESLKVND</sequence>
<name>C7XXW5_9LACO</name>
<evidence type="ECO:0000313" key="1">
    <source>
        <dbReference type="EMBL" id="EEU29593.1"/>
    </source>
</evidence>
<dbReference type="HOGENOM" id="CLU_3390004_0_0_9"/>
<evidence type="ECO:0000313" key="2">
    <source>
        <dbReference type="Proteomes" id="UP000003987"/>
    </source>
</evidence>
<accession>C7XXW5</accession>
<organism evidence="1 2">
    <name type="scientific">Limosilactobacillus coleohominis 101-4-CHN</name>
    <dbReference type="NCBI Taxonomy" id="575594"/>
    <lineage>
        <taxon>Bacteria</taxon>
        <taxon>Bacillati</taxon>
        <taxon>Bacillota</taxon>
        <taxon>Bacilli</taxon>
        <taxon>Lactobacillales</taxon>
        <taxon>Lactobacillaceae</taxon>
        <taxon>Limosilactobacillus</taxon>
    </lineage>
</organism>
<dbReference type="STRING" id="575594.HMPREF0501_01600"/>
<proteinExistence type="predicted"/>
<gene>
    <name evidence="1" type="ORF">HMPREF0501_01600</name>
</gene>
<protein>
    <submittedName>
        <fullName evidence="1">Uncharacterized protein</fullName>
    </submittedName>
</protein>
<keyword evidence="2" id="KW-1185">Reference proteome</keyword>
<dbReference type="EMBL" id="GG698807">
    <property type="protein sequence ID" value="EEU29593.1"/>
    <property type="molecule type" value="Genomic_DNA"/>
</dbReference>